<feature type="compositionally biased region" description="Low complexity" evidence="1">
    <location>
        <begin position="19"/>
        <end position="54"/>
    </location>
</feature>
<dbReference type="PANTHER" id="PTHR21567">
    <property type="entry name" value="CLASP"/>
    <property type="match status" value="1"/>
</dbReference>
<reference evidence="2" key="1">
    <citation type="submission" date="2020-04" db="EMBL/GenBank/DDBJ databases">
        <authorList>
            <person name="Alioto T."/>
            <person name="Alioto T."/>
            <person name="Gomez Garrido J."/>
        </authorList>
    </citation>
    <scope>NUCLEOTIDE SEQUENCE</scope>
    <source>
        <strain evidence="2">A484AB</strain>
    </source>
</reference>
<accession>A0A6S7K7Q4</accession>
<dbReference type="PANTHER" id="PTHR21567:SF87">
    <property type="entry name" value="CRESCERIN-LIKE PROTEIN CHE-12"/>
    <property type="match status" value="1"/>
</dbReference>
<organism evidence="2 3">
    <name type="scientific">Paramuricea clavata</name>
    <name type="common">Red gorgonian</name>
    <name type="synonym">Violescent sea-whip</name>
    <dbReference type="NCBI Taxonomy" id="317549"/>
    <lineage>
        <taxon>Eukaryota</taxon>
        <taxon>Metazoa</taxon>
        <taxon>Cnidaria</taxon>
        <taxon>Anthozoa</taxon>
        <taxon>Octocorallia</taxon>
        <taxon>Malacalcyonacea</taxon>
        <taxon>Plexauridae</taxon>
        <taxon>Paramuricea</taxon>
    </lineage>
</organism>
<dbReference type="GO" id="GO:0005881">
    <property type="term" value="C:cytoplasmic microtubule"/>
    <property type="evidence" value="ECO:0007669"/>
    <property type="project" value="TreeGrafter"/>
</dbReference>
<comment type="caution">
    <text evidence="2">The sequence shown here is derived from an EMBL/GenBank/DDBJ whole genome shotgun (WGS) entry which is preliminary data.</text>
</comment>
<dbReference type="AlphaFoldDB" id="A0A6S7K7Q4"/>
<proteinExistence type="predicted"/>
<dbReference type="Gene3D" id="1.25.10.10">
    <property type="entry name" value="Leucine-rich Repeat Variant"/>
    <property type="match status" value="1"/>
</dbReference>
<evidence type="ECO:0000313" key="3">
    <source>
        <dbReference type="Proteomes" id="UP001152795"/>
    </source>
</evidence>
<keyword evidence="3" id="KW-1185">Reference proteome</keyword>
<protein>
    <submittedName>
        <fullName evidence="2">TOG array regulator of axonemal microtubules 1-like isoform X1</fullName>
    </submittedName>
</protein>
<evidence type="ECO:0000313" key="2">
    <source>
        <dbReference type="EMBL" id="CAB4038834.1"/>
    </source>
</evidence>
<dbReference type="InterPro" id="IPR016024">
    <property type="entry name" value="ARM-type_fold"/>
</dbReference>
<dbReference type="OrthoDB" id="63891at2759"/>
<feature type="non-terminal residue" evidence="2">
    <location>
        <position position="219"/>
    </location>
</feature>
<evidence type="ECO:0000256" key="1">
    <source>
        <dbReference type="SAM" id="MobiDB-lite"/>
    </source>
</evidence>
<dbReference type="Proteomes" id="UP001152795">
    <property type="component" value="Unassembled WGS sequence"/>
</dbReference>
<dbReference type="GO" id="GO:0005929">
    <property type="term" value="C:cilium"/>
    <property type="evidence" value="ECO:0007669"/>
    <property type="project" value="TreeGrafter"/>
</dbReference>
<sequence length="219" mass="23662">GLGDPPSDVSSARVRKAPVTSGVGSRSSSILSTDGAGTSSAVSNVASPVSSTSRESSRRRTRRVSHDATSPQDQEDVSNLVEQLSSKDWQERMHAIDTMAEMIETRLPLFTSNIVKIMDGFSPRLIDNNSKVNLHALQCLHRVIPTLREPLKGCITSILPTVAKNLASKNSNIGNMAENVLDSFIKHLDNARLLQPLCQFILLAPGGVQNRPSAVKKLL</sequence>
<dbReference type="GO" id="GO:0000226">
    <property type="term" value="P:microtubule cytoskeleton organization"/>
    <property type="evidence" value="ECO:0007669"/>
    <property type="project" value="TreeGrafter"/>
</dbReference>
<dbReference type="SUPFAM" id="SSF48371">
    <property type="entry name" value="ARM repeat"/>
    <property type="match status" value="1"/>
</dbReference>
<name>A0A6S7K7Q4_PARCT</name>
<feature type="non-terminal residue" evidence="2">
    <location>
        <position position="1"/>
    </location>
</feature>
<dbReference type="EMBL" id="CACRXK020024650">
    <property type="protein sequence ID" value="CAB4038834.1"/>
    <property type="molecule type" value="Genomic_DNA"/>
</dbReference>
<dbReference type="GO" id="GO:0008017">
    <property type="term" value="F:microtubule binding"/>
    <property type="evidence" value="ECO:0007669"/>
    <property type="project" value="TreeGrafter"/>
</dbReference>
<feature type="region of interest" description="Disordered" evidence="1">
    <location>
        <begin position="1"/>
        <end position="78"/>
    </location>
</feature>
<gene>
    <name evidence="2" type="ORF">PACLA_8A088791</name>
</gene>
<dbReference type="InterPro" id="IPR011989">
    <property type="entry name" value="ARM-like"/>
</dbReference>